<keyword evidence="2" id="KW-1185">Reference proteome</keyword>
<organism evidence="1 2">
    <name type="scientific">Turnera subulata</name>
    <dbReference type="NCBI Taxonomy" id="218843"/>
    <lineage>
        <taxon>Eukaryota</taxon>
        <taxon>Viridiplantae</taxon>
        <taxon>Streptophyta</taxon>
        <taxon>Embryophyta</taxon>
        <taxon>Tracheophyta</taxon>
        <taxon>Spermatophyta</taxon>
        <taxon>Magnoliopsida</taxon>
        <taxon>eudicotyledons</taxon>
        <taxon>Gunneridae</taxon>
        <taxon>Pentapetalae</taxon>
        <taxon>rosids</taxon>
        <taxon>fabids</taxon>
        <taxon>Malpighiales</taxon>
        <taxon>Passifloraceae</taxon>
        <taxon>Turnera</taxon>
    </lineage>
</organism>
<gene>
    <name evidence="1" type="ORF">Tsubulata_041602</name>
</gene>
<sequence length="109" mass="11703">FTTVGLDKIPTNSSGICPSFEIKYDFNASQIPLIFASHWEWGLTSLPTALTRMFSTLGRLKQALGTTPSPKHRTLPECSCPRILPTASLGAIIDSSIVLCVIAASSCAY</sequence>
<evidence type="ECO:0000313" key="2">
    <source>
        <dbReference type="Proteomes" id="UP001141552"/>
    </source>
</evidence>
<comment type="caution">
    <text evidence="1">The sequence shown here is derived from an EMBL/GenBank/DDBJ whole genome shotgun (WGS) entry which is preliminary data.</text>
</comment>
<evidence type="ECO:0000313" key="1">
    <source>
        <dbReference type="EMBL" id="KAJ4849437.1"/>
    </source>
</evidence>
<reference evidence="1" key="2">
    <citation type="journal article" date="2023" name="Plants (Basel)">
        <title>Annotation of the Turnera subulata (Passifloraceae) Draft Genome Reveals the S-Locus Evolved after the Divergence of Turneroideae from Passifloroideae in a Stepwise Manner.</title>
        <authorList>
            <person name="Henning P.M."/>
            <person name="Roalson E.H."/>
            <person name="Mir W."/>
            <person name="McCubbin A.G."/>
            <person name="Shore J.S."/>
        </authorList>
    </citation>
    <scope>NUCLEOTIDE SEQUENCE</scope>
    <source>
        <strain evidence="1">F60SS</strain>
    </source>
</reference>
<reference evidence="1" key="1">
    <citation type="submission" date="2022-02" db="EMBL/GenBank/DDBJ databases">
        <authorList>
            <person name="Henning P.M."/>
            <person name="McCubbin A.G."/>
            <person name="Shore J.S."/>
        </authorList>
    </citation>
    <scope>NUCLEOTIDE SEQUENCE</scope>
    <source>
        <strain evidence="1">F60SS</strain>
        <tissue evidence="1">Leaves</tissue>
    </source>
</reference>
<dbReference type="Proteomes" id="UP001141552">
    <property type="component" value="Unassembled WGS sequence"/>
</dbReference>
<dbReference type="AlphaFoldDB" id="A0A9Q0JQH8"/>
<dbReference type="EMBL" id="JAKUCV010000607">
    <property type="protein sequence ID" value="KAJ4849437.1"/>
    <property type="molecule type" value="Genomic_DNA"/>
</dbReference>
<accession>A0A9Q0JQH8</accession>
<feature type="non-terminal residue" evidence="1">
    <location>
        <position position="1"/>
    </location>
</feature>
<proteinExistence type="predicted"/>
<name>A0A9Q0JQH8_9ROSI</name>
<protein>
    <submittedName>
        <fullName evidence="1">Uncharacterized protein</fullName>
    </submittedName>
</protein>
<dbReference type="OrthoDB" id="1822976at2759"/>